<dbReference type="PANTHER" id="PTHR43818:SF11">
    <property type="entry name" value="BCDNA.GH03377"/>
    <property type="match status" value="1"/>
</dbReference>
<evidence type="ECO:0000259" key="4">
    <source>
        <dbReference type="Pfam" id="PF22725"/>
    </source>
</evidence>
<evidence type="ECO:0000313" key="6">
    <source>
        <dbReference type="Proteomes" id="UP001139289"/>
    </source>
</evidence>
<dbReference type="AlphaFoldDB" id="A0A9X1LNI0"/>
<dbReference type="Proteomes" id="UP001139289">
    <property type="component" value="Unassembled WGS sequence"/>
</dbReference>
<protein>
    <submittedName>
        <fullName evidence="5">Gfo/Idh/MocA family oxidoreductase</fullName>
    </submittedName>
</protein>
<sequence>MIVTDAVLPSPPHSPSVGVIGAGFMGEVHSRAIRANGGRLAAIAAGSTAGSVRAARSFGFDGAEPDAIALLDRDDLDVVHICTPNDTHVDYARRAIASGIHVICEKPLATSSEDALVLRDAALEGGLVGTVPFVYRYHPMVREARARIARDGFGDVLSFDCSYLQDWLIAPELTNWRANPQRSGPSRAFADIGSHLCDLIEFVSGQRVVRLCARTRQVVEGRGGEDIAALVLELSSGAIGTVLVSQMAAGRKNALTVELHGSTASVRFEQERPDELWWGEPGGSRTLLRDPLTATAEVARYSSVPAGHAMGYQDAFNSFVRDVYSAIRGGSVDGLPTFDDGLRSVLLTEAVLRSAERGGWEDVAQELPFTAALFTQ</sequence>
<organism evidence="5 6">
    <name type="scientific">Microbacterium tenebrionis</name>
    <dbReference type="NCBI Taxonomy" id="2830665"/>
    <lineage>
        <taxon>Bacteria</taxon>
        <taxon>Bacillati</taxon>
        <taxon>Actinomycetota</taxon>
        <taxon>Actinomycetes</taxon>
        <taxon>Micrococcales</taxon>
        <taxon>Microbacteriaceae</taxon>
        <taxon>Microbacterium</taxon>
    </lineage>
</organism>
<feature type="domain" description="GFO/IDH/MocA-like oxidoreductase" evidence="4">
    <location>
        <begin position="141"/>
        <end position="266"/>
    </location>
</feature>
<dbReference type="InterPro" id="IPR000683">
    <property type="entry name" value="Gfo/Idh/MocA-like_OxRdtase_N"/>
</dbReference>
<dbReference type="EMBL" id="JAGTTM010000001">
    <property type="protein sequence ID" value="MCC2028868.1"/>
    <property type="molecule type" value="Genomic_DNA"/>
</dbReference>
<dbReference type="Pfam" id="PF01408">
    <property type="entry name" value="GFO_IDH_MocA"/>
    <property type="match status" value="1"/>
</dbReference>
<dbReference type="GO" id="GO:0016491">
    <property type="term" value="F:oxidoreductase activity"/>
    <property type="evidence" value="ECO:0007669"/>
    <property type="project" value="UniProtKB-KW"/>
</dbReference>
<dbReference type="GO" id="GO:0000166">
    <property type="term" value="F:nucleotide binding"/>
    <property type="evidence" value="ECO:0007669"/>
    <property type="project" value="InterPro"/>
</dbReference>
<evidence type="ECO:0000256" key="2">
    <source>
        <dbReference type="ARBA" id="ARBA00023027"/>
    </source>
</evidence>
<evidence type="ECO:0000313" key="5">
    <source>
        <dbReference type="EMBL" id="MCC2028868.1"/>
    </source>
</evidence>
<evidence type="ECO:0000259" key="3">
    <source>
        <dbReference type="Pfam" id="PF01408"/>
    </source>
</evidence>
<keyword evidence="6" id="KW-1185">Reference proteome</keyword>
<name>A0A9X1LNI0_9MICO</name>
<gene>
    <name evidence="5" type="ORF">KEC56_04935</name>
</gene>
<feature type="domain" description="Gfo/Idh/MocA-like oxidoreductase N-terminal" evidence="3">
    <location>
        <begin position="17"/>
        <end position="127"/>
    </location>
</feature>
<dbReference type="SUPFAM" id="SSF55347">
    <property type="entry name" value="Glyceraldehyde-3-phosphate dehydrogenase-like, C-terminal domain"/>
    <property type="match status" value="1"/>
</dbReference>
<dbReference type="Gene3D" id="3.30.360.10">
    <property type="entry name" value="Dihydrodipicolinate Reductase, domain 2"/>
    <property type="match status" value="1"/>
</dbReference>
<reference evidence="5" key="1">
    <citation type="submission" date="2021-04" db="EMBL/GenBank/DDBJ databases">
        <title>Microbacterium tenobrionis sp. nov. and Microbacterium allomyrinae sp. nov., isolated from larvae of Tenobrio molitor and Allomyrina dichotoma, respectively.</title>
        <authorList>
            <person name="Lee S.D."/>
        </authorList>
    </citation>
    <scope>NUCLEOTIDE SEQUENCE</scope>
    <source>
        <strain evidence="5">YMB-B2</strain>
    </source>
</reference>
<dbReference type="InterPro" id="IPR050463">
    <property type="entry name" value="Gfo/Idh/MocA_oxidrdct_glycsds"/>
</dbReference>
<accession>A0A9X1LNI0</accession>
<dbReference type="InterPro" id="IPR036291">
    <property type="entry name" value="NAD(P)-bd_dom_sf"/>
</dbReference>
<proteinExistence type="predicted"/>
<keyword evidence="2" id="KW-0520">NAD</keyword>
<evidence type="ECO:0000256" key="1">
    <source>
        <dbReference type="ARBA" id="ARBA00023002"/>
    </source>
</evidence>
<keyword evidence="1" id="KW-0560">Oxidoreductase</keyword>
<dbReference type="Pfam" id="PF22725">
    <property type="entry name" value="GFO_IDH_MocA_C3"/>
    <property type="match status" value="1"/>
</dbReference>
<dbReference type="InterPro" id="IPR055170">
    <property type="entry name" value="GFO_IDH_MocA-like_dom"/>
</dbReference>
<comment type="caution">
    <text evidence="5">The sequence shown here is derived from an EMBL/GenBank/DDBJ whole genome shotgun (WGS) entry which is preliminary data.</text>
</comment>
<dbReference type="SUPFAM" id="SSF51735">
    <property type="entry name" value="NAD(P)-binding Rossmann-fold domains"/>
    <property type="match status" value="1"/>
</dbReference>
<dbReference type="PANTHER" id="PTHR43818">
    <property type="entry name" value="BCDNA.GH03377"/>
    <property type="match status" value="1"/>
</dbReference>
<dbReference type="Gene3D" id="3.40.50.720">
    <property type="entry name" value="NAD(P)-binding Rossmann-like Domain"/>
    <property type="match status" value="1"/>
</dbReference>